<proteinExistence type="inferred from homology"/>
<dbReference type="NCBIfam" id="TIGR01428">
    <property type="entry name" value="HAD_type_II"/>
    <property type="match status" value="1"/>
</dbReference>
<keyword evidence="4" id="KW-1185">Reference proteome</keyword>
<protein>
    <submittedName>
        <fullName evidence="3">HAD-like domain-containing protein</fullName>
    </submittedName>
</protein>
<accession>A0A8K0WLM8</accession>
<dbReference type="EMBL" id="JAGPNK010000021">
    <property type="protein sequence ID" value="KAH7304759.1"/>
    <property type="molecule type" value="Genomic_DNA"/>
</dbReference>
<dbReference type="Gene3D" id="1.10.150.240">
    <property type="entry name" value="Putative phosphatase, domain 2"/>
    <property type="match status" value="1"/>
</dbReference>
<dbReference type="Gene3D" id="3.40.50.1000">
    <property type="entry name" value="HAD superfamily/HAD-like"/>
    <property type="match status" value="1"/>
</dbReference>
<sequence>MSTTVIAFDLYGTLLSTSSISEELAKTYGEAKAKSIAAEARRYQLEYSWRVTCMGLYRSFEDLTRASFRQATKEAGVELTYSVEESIMQAYNGLDVFPDVKGALHTLQKTPALDPYVFSNGTVSMINSSLATSPTLSDMTSLFPLAKVVSVEPLKLFKPHKKSYEHLLQTVGKESDPGSVWLVTSNPFDVVGAISAGLKAAWVDRGGLGWIDGLGDVLSCRPSIIVQGVDEAVDAILKV</sequence>
<dbReference type="Pfam" id="PF00702">
    <property type="entry name" value="Hydrolase"/>
    <property type="match status" value="1"/>
</dbReference>
<organism evidence="3 4">
    <name type="scientific">Stachybotrys elegans</name>
    <dbReference type="NCBI Taxonomy" id="80388"/>
    <lineage>
        <taxon>Eukaryota</taxon>
        <taxon>Fungi</taxon>
        <taxon>Dikarya</taxon>
        <taxon>Ascomycota</taxon>
        <taxon>Pezizomycotina</taxon>
        <taxon>Sordariomycetes</taxon>
        <taxon>Hypocreomycetidae</taxon>
        <taxon>Hypocreales</taxon>
        <taxon>Stachybotryaceae</taxon>
        <taxon>Stachybotrys</taxon>
    </lineage>
</organism>
<dbReference type="SFLD" id="SFLDS00003">
    <property type="entry name" value="Haloacid_Dehalogenase"/>
    <property type="match status" value="1"/>
</dbReference>
<dbReference type="NCBIfam" id="TIGR01493">
    <property type="entry name" value="HAD-SF-IA-v2"/>
    <property type="match status" value="1"/>
</dbReference>
<dbReference type="SFLD" id="SFLDG01129">
    <property type="entry name" value="C1.5:_HAD__Beta-PGM__Phosphata"/>
    <property type="match status" value="1"/>
</dbReference>
<dbReference type="SUPFAM" id="SSF56784">
    <property type="entry name" value="HAD-like"/>
    <property type="match status" value="1"/>
</dbReference>
<reference evidence="3" key="1">
    <citation type="journal article" date="2021" name="Nat. Commun.">
        <title>Genetic determinants of endophytism in the Arabidopsis root mycobiome.</title>
        <authorList>
            <person name="Mesny F."/>
            <person name="Miyauchi S."/>
            <person name="Thiergart T."/>
            <person name="Pickel B."/>
            <person name="Atanasova L."/>
            <person name="Karlsson M."/>
            <person name="Huettel B."/>
            <person name="Barry K.W."/>
            <person name="Haridas S."/>
            <person name="Chen C."/>
            <person name="Bauer D."/>
            <person name="Andreopoulos W."/>
            <person name="Pangilinan J."/>
            <person name="LaButti K."/>
            <person name="Riley R."/>
            <person name="Lipzen A."/>
            <person name="Clum A."/>
            <person name="Drula E."/>
            <person name="Henrissat B."/>
            <person name="Kohler A."/>
            <person name="Grigoriev I.V."/>
            <person name="Martin F.M."/>
            <person name="Hacquard S."/>
        </authorList>
    </citation>
    <scope>NUCLEOTIDE SEQUENCE</scope>
    <source>
        <strain evidence="3">MPI-CAGE-CH-0235</strain>
    </source>
</reference>
<dbReference type="InterPro" id="IPR051540">
    <property type="entry name" value="S-2-haloacid_dehalogenase"/>
</dbReference>
<evidence type="ECO:0000256" key="1">
    <source>
        <dbReference type="ARBA" id="ARBA00008106"/>
    </source>
</evidence>
<dbReference type="OrthoDB" id="3256520at2759"/>
<evidence type="ECO:0000313" key="4">
    <source>
        <dbReference type="Proteomes" id="UP000813444"/>
    </source>
</evidence>
<comment type="similarity">
    <text evidence="1">Belongs to the HAD-like hydrolase superfamily. S-2-haloalkanoic acid dehalogenase family.</text>
</comment>
<dbReference type="GO" id="GO:0016791">
    <property type="term" value="F:phosphatase activity"/>
    <property type="evidence" value="ECO:0007669"/>
    <property type="project" value="UniProtKB-ARBA"/>
</dbReference>
<gene>
    <name evidence="3" type="ORF">B0I35DRAFT_444860</name>
</gene>
<dbReference type="InterPro" id="IPR006439">
    <property type="entry name" value="HAD-SF_hydro_IA"/>
</dbReference>
<dbReference type="GO" id="GO:0019120">
    <property type="term" value="F:hydrolase activity, acting on acid halide bonds, in C-halide compounds"/>
    <property type="evidence" value="ECO:0007669"/>
    <property type="project" value="InterPro"/>
</dbReference>
<dbReference type="PANTHER" id="PTHR43316:SF3">
    <property type="entry name" value="HALOACID DEHALOGENASE, TYPE II (AFU_ORTHOLOGUE AFUA_2G07750)-RELATED"/>
    <property type="match status" value="1"/>
</dbReference>
<name>A0A8K0WLM8_9HYPO</name>
<dbReference type="PRINTS" id="PR00413">
    <property type="entry name" value="HADHALOGNASE"/>
</dbReference>
<dbReference type="InterPro" id="IPR023198">
    <property type="entry name" value="PGP-like_dom2"/>
</dbReference>
<dbReference type="InterPro" id="IPR036412">
    <property type="entry name" value="HAD-like_sf"/>
</dbReference>
<dbReference type="InterPro" id="IPR006328">
    <property type="entry name" value="2-HAD"/>
</dbReference>
<dbReference type="Proteomes" id="UP000813444">
    <property type="component" value="Unassembled WGS sequence"/>
</dbReference>
<dbReference type="AlphaFoldDB" id="A0A8K0WLM8"/>
<dbReference type="PANTHER" id="PTHR43316">
    <property type="entry name" value="HYDROLASE, HALOACID DELAHOGENASE-RELATED"/>
    <property type="match status" value="1"/>
</dbReference>
<evidence type="ECO:0000313" key="3">
    <source>
        <dbReference type="EMBL" id="KAH7304759.1"/>
    </source>
</evidence>
<comment type="caution">
    <text evidence="3">The sequence shown here is derived from an EMBL/GenBank/DDBJ whole genome shotgun (WGS) entry which is preliminary data.</text>
</comment>
<dbReference type="InterPro" id="IPR023214">
    <property type="entry name" value="HAD_sf"/>
</dbReference>
<keyword evidence="2" id="KW-0378">Hydrolase</keyword>
<evidence type="ECO:0000256" key="2">
    <source>
        <dbReference type="ARBA" id="ARBA00022801"/>
    </source>
</evidence>